<protein>
    <submittedName>
        <fullName evidence="1">Uncharacterized protein</fullName>
    </submittedName>
</protein>
<evidence type="ECO:0000313" key="1">
    <source>
        <dbReference type="EMBL" id="EKC32707.1"/>
    </source>
</evidence>
<dbReference type="AlphaFoldDB" id="K1Q7H6"/>
<reference evidence="1" key="1">
    <citation type="journal article" date="2012" name="Nature">
        <title>The oyster genome reveals stress adaptation and complexity of shell formation.</title>
        <authorList>
            <person name="Zhang G."/>
            <person name="Fang X."/>
            <person name="Guo X."/>
            <person name="Li L."/>
            <person name="Luo R."/>
            <person name="Xu F."/>
            <person name="Yang P."/>
            <person name="Zhang L."/>
            <person name="Wang X."/>
            <person name="Qi H."/>
            <person name="Xiong Z."/>
            <person name="Que H."/>
            <person name="Xie Y."/>
            <person name="Holland P.W."/>
            <person name="Paps J."/>
            <person name="Zhu Y."/>
            <person name="Wu F."/>
            <person name="Chen Y."/>
            <person name="Wang J."/>
            <person name="Peng C."/>
            <person name="Meng J."/>
            <person name="Yang L."/>
            <person name="Liu J."/>
            <person name="Wen B."/>
            <person name="Zhang N."/>
            <person name="Huang Z."/>
            <person name="Zhu Q."/>
            <person name="Feng Y."/>
            <person name="Mount A."/>
            <person name="Hedgecock D."/>
            <person name="Xu Z."/>
            <person name="Liu Y."/>
            <person name="Domazet-Loso T."/>
            <person name="Du Y."/>
            <person name="Sun X."/>
            <person name="Zhang S."/>
            <person name="Liu B."/>
            <person name="Cheng P."/>
            <person name="Jiang X."/>
            <person name="Li J."/>
            <person name="Fan D."/>
            <person name="Wang W."/>
            <person name="Fu W."/>
            <person name="Wang T."/>
            <person name="Wang B."/>
            <person name="Zhang J."/>
            <person name="Peng Z."/>
            <person name="Li Y."/>
            <person name="Li N."/>
            <person name="Wang J."/>
            <person name="Chen M."/>
            <person name="He Y."/>
            <person name="Tan F."/>
            <person name="Song X."/>
            <person name="Zheng Q."/>
            <person name="Huang R."/>
            <person name="Yang H."/>
            <person name="Du X."/>
            <person name="Chen L."/>
            <person name="Yang M."/>
            <person name="Gaffney P.M."/>
            <person name="Wang S."/>
            <person name="Luo L."/>
            <person name="She Z."/>
            <person name="Ming Y."/>
            <person name="Huang W."/>
            <person name="Zhang S."/>
            <person name="Huang B."/>
            <person name="Zhang Y."/>
            <person name="Qu T."/>
            <person name="Ni P."/>
            <person name="Miao G."/>
            <person name="Wang J."/>
            <person name="Wang Q."/>
            <person name="Steinberg C.E."/>
            <person name="Wang H."/>
            <person name="Li N."/>
            <person name="Qian L."/>
            <person name="Zhang G."/>
            <person name="Li Y."/>
            <person name="Yang H."/>
            <person name="Liu X."/>
            <person name="Wang J."/>
            <person name="Yin Y."/>
            <person name="Wang J."/>
        </authorList>
    </citation>
    <scope>NUCLEOTIDE SEQUENCE [LARGE SCALE GENOMIC DNA]</scope>
    <source>
        <strain evidence="1">05x7-T-G4-1.051#20</strain>
    </source>
</reference>
<organism evidence="1">
    <name type="scientific">Magallana gigas</name>
    <name type="common">Pacific oyster</name>
    <name type="synonym">Crassostrea gigas</name>
    <dbReference type="NCBI Taxonomy" id="29159"/>
    <lineage>
        <taxon>Eukaryota</taxon>
        <taxon>Metazoa</taxon>
        <taxon>Spiralia</taxon>
        <taxon>Lophotrochozoa</taxon>
        <taxon>Mollusca</taxon>
        <taxon>Bivalvia</taxon>
        <taxon>Autobranchia</taxon>
        <taxon>Pteriomorphia</taxon>
        <taxon>Ostreida</taxon>
        <taxon>Ostreoidea</taxon>
        <taxon>Ostreidae</taxon>
        <taxon>Magallana</taxon>
    </lineage>
</organism>
<dbReference type="HOGENOM" id="CLU_2778365_0_0_1"/>
<sequence length="69" mass="7720">MHCQTEYSYTIYAVSFPTAAESRGILAVDKRVALPEIPRSFDKPKNNFAIKERQSTFALQKLTPSVTGV</sequence>
<name>K1Q7H6_MAGGI</name>
<dbReference type="EMBL" id="JH816167">
    <property type="protein sequence ID" value="EKC32707.1"/>
    <property type="molecule type" value="Genomic_DNA"/>
</dbReference>
<proteinExistence type="predicted"/>
<accession>K1Q7H6</accession>
<gene>
    <name evidence="1" type="ORF">CGI_10024085</name>
</gene>
<dbReference type="InParanoid" id="K1Q7H6"/>